<dbReference type="Proteomes" id="UP000291124">
    <property type="component" value="Chromosome"/>
</dbReference>
<dbReference type="Gene3D" id="3.40.30.10">
    <property type="entry name" value="Glutaredoxin"/>
    <property type="match status" value="1"/>
</dbReference>
<dbReference type="SUPFAM" id="SSF52833">
    <property type="entry name" value="Thioredoxin-like"/>
    <property type="match status" value="1"/>
</dbReference>
<name>A0A4P6YBB9_9FLAO</name>
<evidence type="ECO:0000313" key="3">
    <source>
        <dbReference type="EMBL" id="QBN17553.1"/>
    </source>
</evidence>
<organism evidence="3 4">
    <name type="scientific">Flavobacterium nackdongense</name>
    <dbReference type="NCBI Taxonomy" id="2547394"/>
    <lineage>
        <taxon>Bacteria</taxon>
        <taxon>Pseudomonadati</taxon>
        <taxon>Bacteroidota</taxon>
        <taxon>Flavobacteriia</taxon>
        <taxon>Flavobacteriales</taxon>
        <taxon>Flavobacteriaceae</taxon>
        <taxon>Flavobacterium</taxon>
    </lineage>
</organism>
<keyword evidence="4" id="KW-1185">Reference proteome</keyword>
<dbReference type="InterPro" id="IPR013766">
    <property type="entry name" value="Thioredoxin_domain"/>
</dbReference>
<gene>
    <name evidence="3" type="ORF">E1750_01645</name>
</gene>
<evidence type="ECO:0000259" key="2">
    <source>
        <dbReference type="PROSITE" id="PS51352"/>
    </source>
</evidence>
<feature type="signal peptide" evidence="1">
    <location>
        <begin position="1"/>
        <end position="19"/>
    </location>
</feature>
<dbReference type="AlphaFoldDB" id="A0A4P6YBB9"/>
<proteinExistence type="predicted"/>
<feature type="domain" description="Thioredoxin" evidence="2">
    <location>
        <begin position="1"/>
        <end position="145"/>
    </location>
</feature>
<feature type="chain" id="PRO_5020566980" evidence="1">
    <location>
        <begin position="20"/>
        <end position="146"/>
    </location>
</feature>
<dbReference type="InterPro" id="IPR036249">
    <property type="entry name" value="Thioredoxin-like_sf"/>
</dbReference>
<dbReference type="KEGG" id="fnk:E1750_01645"/>
<dbReference type="OrthoDB" id="981626at2"/>
<reference evidence="4" key="1">
    <citation type="submission" date="2019-03" db="EMBL/GenBank/DDBJ databases">
        <title>Flavobacterium sp.</title>
        <authorList>
            <person name="Kim H."/>
        </authorList>
    </citation>
    <scope>NUCLEOTIDE SEQUENCE [LARGE SCALE GENOMIC DNA]</scope>
    <source>
        <strain evidence="4">GS13</strain>
    </source>
</reference>
<evidence type="ECO:0000313" key="4">
    <source>
        <dbReference type="Proteomes" id="UP000291124"/>
    </source>
</evidence>
<dbReference type="Pfam" id="PF13899">
    <property type="entry name" value="Thioredoxin_7"/>
    <property type="match status" value="1"/>
</dbReference>
<protein>
    <submittedName>
        <fullName evidence="3">Thioredoxin family protein</fullName>
    </submittedName>
</protein>
<keyword evidence="1" id="KW-0732">Signal</keyword>
<dbReference type="PROSITE" id="PS51352">
    <property type="entry name" value="THIOREDOXIN_2"/>
    <property type="match status" value="1"/>
</dbReference>
<evidence type="ECO:0000256" key="1">
    <source>
        <dbReference type="SAM" id="SignalP"/>
    </source>
</evidence>
<sequence length="146" mass="16725">MKKRIIILLVITISSWSYSQNWKTNFDDAKQEALKQNKNILLVFSGSDWCAPCIKLDNVVWKSEAFKSESEKCWVIYKADFPKKKANQLSAELTESNKNLAEKYNRNGSFPLVILLDKTGKTIGMTGFKNISATDYIQLIHSLEKK</sequence>
<dbReference type="RefSeq" id="WP_133275084.1">
    <property type="nucleotide sequence ID" value="NZ_CP037933.1"/>
</dbReference>
<dbReference type="EMBL" id="CP037933">
    <property type="protein sequence ID" value="QBN17553.1"/>
    <property type="molecule type" value="Genomic_DNA"/>
</dbReference>
<accession>A0A4P6YBB9</accession>